<protein>
    <submittedName>
        <fullName evidence="1">Uncharacterized protein</fullName>
    </submittedName>
</protein>
<dbReference type="RefSeq" id="XP_067550389.1">
    <property type="nucleotide sequence ID" value="XM_067692616.1"/>
</dbReference>
<dbReference type="Proteomes" id="UP000669133">
    <property type="component" value="Unassembled WGS sequence"/>
</dbReference>
<accession>A0A8H7ZGE5</accession>
<evidence type="ECO:0000313" key="1">
    <source>
        <dbReference type="EMBL" id="KAG5421273.1"/>
    </source>
</evidence>
<reference evidence="1 2" key="1">
    <citation type="submission" date="2020-12" db="EMBL/GenBank/DDBJ databases">
        <title>Effect of drift, selection, and recombination on the evolution of hybrid genomes in Candida yeast pathogens.</title>
        <authorList>
            <person name="Mixao V."/>
            <person name="Ksiezopolska E."/>
            <person name="Saus E."/>
            <person name="Boekhout T."/>
            <person name="Gacser A."/>
            <person name="Gabaldon T."/>
        </authorList>
    </citation>
    <scope>NUCLEOTIDE SEQUENCE [LARGE SCALE GENOMIC DNA]</scope>
    <source>
        <strain evidence="1 2">BP57</strain>
    </source>
</reference>
<keyword evidence="2" id="KW-1185">Reference proteome</keyword>
<organism evidence="1 2">
    <name type="scientific">Candida metapsilosis</name>
    <dbReference type="NCBI Taxonomy" id="273372"/>
    <lineage>
        <taxon>Eukaryota</taxon>
        <taxon>Fungi</taxon>
        <taxon>Dikarya</taxon>
        <taxon>Ascomycota</taxon>
        <taxon>Saccharomycotina</taxon>
        <taxon>Pichiomycetes</taxon>
        <taxon>Debaryomycetaceae</taxon>
        <taxon>Candida/Lodderomyces clade</taxon>
        <taxon>Candida</taxon>
    </lineage>
</organism>
<dbReference type="EMBL" id="JAEOAQ010000001">
    <property type="protein sequence ID" value="KAG5421273.1"/>
    <property type="molecule type" value="Genomic_DNA"/>
</dbReference>
<gene>
    <name evidence="1" type="ORF">I9W82_000363</name>
</gene>
<sequence length="199" mass="22588">MESSLPIINQLATAVIHWLSEFQDSPLKAEDDPSSLTDAVVLFKLFRILLNKEDFKHDTFDSPLFTTSYKATTSNTSIEVPLPSWSQIDVLSSSLVAHLKKHASLVNHPPRLDFYKLIIMKDTESLKVLCQILIILGTFSSRLASRGQAFIEFLSEEDRIILKRFDILQQESSYTAQKQRFESLTPISPNQAQTSRDKS</sequence>
<evidence type="ECO:0000313" key="2">
    <source>
        <dbReference type="Proteomes" id="UP000669133"/>
    </source>
</evidence>
<dbReference type="GeneID" id="93648992"/>
<comment type="caution">
    <text evidence="1">The sequence shown here is derived from an EMBL/GenBank/DDBJ whole genome shotgun (WGS) entry which is preliminary data.</text>
</comment>
<name>A0A8H7ZGE5_9ASCO</name>
<proteinExistence type="predicted"/>
<dbReference type="AlphaFoldDB" id="A0A8H7ZGE5"/>
<dbReference type="OrthoDB" id="4019919at2759"/>